<comment type="caution">
    <text evidence="2">The sequence shown here is derived from an EMBL/GenBank/DDBJ whole genome shotgun (WGS) entry which is preliminary data.</text>
</comment>
<dbReference type="EMBL" id="JAFJZZ010000001">
    <property type="protein sequence ID" value="MBN7772678.1"/>
    <property type="molecule type" value="Genomic_DNA"/>
</dbReference>
<evidence type="ECO:0000313" key="2">
    <source>
        <dbReference type="EMBL" id="MBN7772678.1"/>
    </source>
</evidence>
<evidence type="ECO:0008006" key="4">
    <source>
        <dbReference type="Google" id="ProtNLM"/>
    </source>
</evidence>
<dbReference type="RefSeq" id="WP_206581461.1">
    <property type="nucleotide sequence ID" value="NZ_JAFJZZ010000001.1"/>
</dbReference>
<dbReference type="Proteomes" id="UP000664545">
    <property type="component" value="Unassembled WGS sequence"/>
</dbReference>
<accession>A0A939IIL5</accession>
<keyword evidence="1" id="KW-0472">Membrane</keyword>
<keyword evidence="3" id="KW-1185">Reference proteome</keyword>
<gene>
    <name evidence="2" type="ORF">JYB65_04825</name>
</gene>
<sequence>MNEALKEGIENLKLLYDERAPIIIELKHITKSVDGSRANEDQLLKDFAYRSGIEEIINFADVYAICRTTGGDVGQVVLKASEILMDKMSIEKDMRTLTSQKKFEAKIITLMPFILIIFLNLVSPDYLESMYQTLAGRIIMTAALLGIAISYYIMNIITEVKI</sequence>
<feature type="transmembrane region" description="Helical" evidence="1">
    <location>
        <begin position="103"/>
        <end position="122"/>
    </location>
</feature>
<organism evidence="2 3">
    <name type="scientific">Clostridium aminobutyricum</name>
    <dbReference type="NCBI Taxonomy" id="33953"/>
    <lineage>
        <taxon>Bacteria</taxon>
        <taxon>Bacillati</taxon>
        <taxon>Bacillota</taxon>
        <taxon>Clostridia</taxon>
        <taxon>Eubacteriales</taxon>
        <taxon>Clostridiaceae</taxon>
        <taxon>Clostridium</taxon>
    </lineage>
</organism>
<evidence type="ECO:0000256" key="1">
    <source>
        <dbReference type="SAM" id="Phobius"/>
    </source>
</evidence>
<keyword evidence="1" id="KW-1133">Transmembrane helix</keyword>
<keyword evidence="1" id="KW-0812">Transmembrane</keyword>
<name>A0A939IIL5_CLOAM</name>
<dbReference type="AlphaFoldDB" id="A0A939IIL5"/>
<reference evidence="2" key="1">
    <citation type="submission" date="2021-02" db="EMBL/GenBank/DDBJ databases">
        <title>Abyssanaerobacter marinus gen.nov., sp., nov, anaerobic bacterium isolated from the Onnuri vent field of Indian Ocean and suggestion of Mogibacteriaceae fam. nov., and proposal of reclassification of ambiguous this family's genus member.</title>
        <authorList>
            <person name="Kim Y.J."/>
            <person name="Yang J.-A."/>
        </authorList>
    </citation>
    <scope>NUCLEOTIDE SEQUENCE</scope>
    <source>
        <strain evidence="2">DSM 2634</strain>
    </source>
</reference>
<feature type="transmembrane region" description="Helical" evidence="1">
    <location>
        <begin position="134"/>
        <end position="154"/>
    </location>
</feature>
<proteinExistence type="predicted"/>
<evidence type="ECO:0000313" key="3">
    <source>
        <dbReference type="Proteomes" id="UP000664545"/>
    </source>
</evidence>
<protein>
    <recommendedName>
        <fullName evidence="4">Type II secretion system protein GspF domain-containing protein</fullName>
    </recommendedName>
</protein>